<dbReference type="Pfam" id="PF20030">
    <property type="entry name" value="bpMoxR"/>
    <property type="match status" value="1"/>
</dbReference>
<organism evidence="5">
    <name type="scientific">Chlorella variabilis</name>
    <name type="common">Green alga</name>
    <dbReference type="NCBI Taxonomy" id="554065"/>
    <lineage>
        <taxon>Eukaryota</taxon>
        <taxon>Viridiplantae</taxon>
        <taxon>Chlorophyta</taxon>
        <taxon>core chlorophytes</taxon>
        <taxon>Trebouxiophyceae</taxon>
        <taxon>Chlorellales</taxon>
        <taxon>Chlorellaceae</taxon>
        <taxon>Chlorella clade</taxon>
        <taxon>Chlorella</taxon>
    </lineage>
</organism>
<dbReference type="CDD" id="cd00009">
    <property type="entry name" value="AAA"/>
    <property type="match status" value="1"/>
</dbReference>
<evidence type="ECO:0000313" key="5">
    <source>
        <dbReference type="Proteomes" id="UP000008141"/>
    </source>
</evidence>
<reference evidence="4 5" key="1">
    <citation type="journal article" date="2010" name="Plant Cell">
        <title>The Chlorella variabilis NC64A genome reveals adaptation to photosymbiosis, coevolution with viruses, and cryptic sex.</title>
        <authorList>
            <person name="Blanc G."/>
            <person name="Duncan G."/>
            <person name="Agarkova I."/>
            <person name="Borodovsky M."/>
            <person name="Gurnon J."/>
            <person name="Kuo A."/>
            <person name="Lindquist E."/>
            <person name="Lucas S."/>
            <person name="Pangilinan J."/>
            <person name="Polle J."/>
            <person name="Salamov A."/>
            <person name="Terry A."/>
            <person name="Yamada T."/>
            <person name="Dunigan D.D."/>
            <person name="Grigoriev I.V."/>
            <person name="Claverie J.M."/>
            <person name="Van Etten J.L."/>
        </authorList>
    </citation>
    <scope>NUCLEOTIDE SEQUENCE [LARGE SCALE GENOMIC DNA]</scope>
    <source>
        <strain evidence="4 5">NC64A</strain>
    </source>
</reference>
<sequence>MVGGAEARLSQLQQREAEYKSQLDSLKAAALEANAAALQQAAAPAAAPDLPAKGGAGAGELAALRGRLEGAIAAMQQGLVERDTEVRLLLLAALSGEHILYIGPPGTAKSELGRRLSRLCHGTYFERLLTRFSVPEELFGPLSMRALEEDKYVRQTRGYLPEATVAFVDEIFKANSAILNTLLTLLNERLFDNGAIRVHVPLLCLVGASNELPESEELDALYDRFLIRRQVSQVSQAGLLEMLANGGGRKQAIALRSPGAQDSTDGEEGLTPLLTADDFEETRGRALEAVEVPAAVLQLIADLRSYLQDKCEPPVYVSDRRLVKAVALMQVAAYTSGRQRVAEYDCLLLRHLLWQRPDEAERIYDWLLSNLASDDGLQQMQYLLSGMFGRACKSLGDRGELAKVAGEVGDLRAALVDKLAGVYSTMDEGFPAVLGNLWLGQEEAQAVASALLPKLEKTRRAVEELLFEVVTLESRARHA</sequence>
<dbReference type="Gene3D" id="3.40.50.300">
    <property type="entry name" value="P-loop containing nucleotide triphosphate hydrolases"/>
    <property type="match status" value="1"/>
</dbReference>
<dbReference type="PRINTS" id="PR00300">
    <property type="entry name" value="CLPPROTEASEA"/>
</dbReference>
<dbReference type="eggNOG" id="ENOG502R89P">
    <property type="taxonomic scope" value="Eukaryota"/>
</dbReference>
<evidence type="ECO:0008006" key="6">
    <source>
        <dbReference type="Google" id="ProtNLM"/>
    </source>
</evidence>
<name>E1Z7U1_CHLVA</name>
<keyword evidence="1" id="KW-0175">Coiled coil</keyword>
<dbReference type="Pfam" id="PF17868">
    <property type="entry name" value="AAA_lid_8"/>
    <property type="match status" value="1"/>
</dbReference>
<evidence type="ECO:0000313" key="4">
    <source>
        <dbReference type="EMBL" id="EFN58231.1"/>
    </source>
</evidence>
<evidence type="ECO:0000256" key="1">
    <source>
        <dbReference type="SAM" id="Coils"/>
    </source>
</evidence>
<dbReference type="STRING" id="554065.E1Z7U1"/>
<dbReference type="InterPro" id="IPR001270">
    <property type="entry name" value="ClpA/B"/>
</dbReference>
<dbReference type="InterPro" id="IPR027417">
    <property type="entry name" value="P-loop_NTPase"/>
</dbReference>
<feature type="coiled-coil region" evidence="1">
    <location>
        <begin position="2"/>
        <end position="29"/>
    </location>
</feature>
<dbReference type="RefSeq" id="XP_005850333.1">
    <property type="nucleotide sequence ID" value="XM_005850271.1"/>
</dbReference>
<dbReference type="KEGG" id="cvr:CHLNCDRAFT_142124"/>
<accession>E1Z7U1</accession>
<dbReference type="InterPro" id="IPR045427">
    <property type="entry name" value="MoxR"/>
</dbReference>
<dbReference type="OMA" id="FLQDKCE"/>
<keyword evidence="5" id="KW-1185">Reference proteome</keyword>
<dbReference type="InParanoid" id="E1Z7U1"/>
<gene>
    <name evidence="4" type="ORF">CHLNCDRAFT_142124</name>
</gene>
<dbReference type="InterPro" id="IPR041538">
    <property type="entry name" value="RavA-like_AAA_lid"/>
</dbReference>
<feature type="domain" description="MoxR" evidence="3">
    <location>
        <begin position="67"/>
        <end position="251"/>
    </location>
</feature>
<dbReference type="Proteomes" id="UP000008141">
    <property type="component" value="Unassembled WGS sequence"/>
</dbReference>
<dbReference type="SUPFAM" id="SSF52540">
    <property type="entry name" value="P-loop containing nucleoside triphosphate hydrolases"/>
    <property type="match status" value="1"/>
</dbReference>
<evidence type="ECO:0000259" key="3">
    <source>
        <dbReference type="Pfam" id="PF20030"/>
    </source>
</evidence>
<dbReference type="GO" id="GO:0005524">
    <property type="term" value="F:ATP binding"/>
    <property type="evidence" value="ECO:0007669"/>
    <property type="project" value="InterPro"/>
</dbReference>
<dbReference type="EMBL" id="GL433838">
    <property type="protein sequence ID" value="EFN58231.1"/>
    <property type="molecule type" value="Genomic_DNA"/>
</dbReference>
<dbReference type="GeneID" id="17357313"/>
<protein>
    <recommendedName>
        <fullName evidence="6">AAA+ ATPase domain-containing protein</fullName>
    </recommendedName>
</protein>
<dbReference type="InterPro" id="IPR050513">
    <property type="entry name" value="RavA_ATPases"/>
</dbReference>
<proteinExistence type="predicted"/>
<dbReference type="AlphaFoldDB" id="E1Z7U1"/>
<dbReference type="OrthoDB" id="47330at2759"/>
<evidence type="ECO:0000259" key="2">
    <source>
        <dbReference type="Pfam" id="PF17868"/>
    </source>
</evidence>
<dbReference type="PANTHER" id="PTHR32204">
    <property type="entry name" value="ATPASE RAVA"/>
    <property type="match status" value="1"/>
</dbReference>
<dbReference type="PANTHER" id="PTHR32204:SF0">
    <property type="entry name" value="ATPASE RAVA"/>
    <property type="match status" value="1"/>
</dbReference>
<feature type="domain" description="ATPase RavA-like AAA lid" evidence="2">
    <location>
        <begin position="296"/>
        <end position="367"/>
    </location>
</feature>